<dbReference type="EMBL" id="QZAB01000079">
    <property type="protein sequence ID" value="RQD91339.1"/>
    <property type="molecule type" value="Genomic_DNA"/>
</dbReference>
<accession>A0A424Z4Q1</accession>
<dbReference type="AlphaFoldDB" id="A0A424Z4Q1"/>
<comment type="caution">
    <text evidence="1">The sequence shown here is derived from an EMBL/GenBank/DDBJ whole genome shotgun (WGS) entry which is preliminary data.</text>
</comment>
<evidence type="ECO:0000313" key="2">
    <source>
        <dbReference type="Proteomes" id="UP000284763"/>
    </source>
</evidence>
<organism evidence="1 2">
    <name type="scientific">Methanosalsum natronophilum</name>
    <dbReference type="NCBI Taxonomy" id="768733"/>
    <lineage>
        <taxon>Archaea</taxon>
        <taxon>Methanobacteriati</taxon>
        <taxon>Methanobacteriota</taxon>
        <taxon>Stenosarchaea group</taxon>
        <taxon>Methanomicrobia</taxon>
        <taxon>Methanosarcinales</taxon>
        <taxon>Methanosarcinaceae</taxon>
        <taxon>Methanosalsum</taxon>
    </lineage>
</organism>
<sequence length="127" mass="14237">MDMLCSVNEVKVLVDPKSIDDTEIEHIISHASNTVLAQSNAGPDTENSYLKLACVHRSVSLILEKMKYNGELAQQVKFGSETQQNDVEVQIQQHENTALEYIRKYLYTKTRVISGRAGVRTVNGRSV</sequence>
<proteinExistence type="predicted"/>
<gene>
    <name evidence="1" type="ORF">D5R95_01160</name>
</gene>
<protein>
    <submittedName>
        <fullName evidence="1">Uncharacterized protein</fullName>
    </submittedName>
</protein>
<dbReference type="Proteomes" id="UP000284763">
    <property type="component" value="Unassembled WGS sequence"/>
</dbReference>
<evidence type="ECO:0000313" key="1">
    <source>
        <dbReference type="EMBL" id="RQD91339.1"/>
    </source>
</evidence>
<reference evidence="1 2" key="1">
    <citation type="submission" date="2018-08" db="EMBL/GenBank/DDBJ databases">
        <title>The metabolism and importance of syntrophic acetate oxidation coupled to methane or sulfide production in haloalkaline environments.</title>
        <authorList>
            <person name="Timmers P.H.A."/>
            <person name="Vavourakis C.D."/>
            <person name="Sorokin D.Y."/>
            <person name="Sinninghe Damste J.S."/>
            <person name="Muyzer G."/>
            <person name="Stams A.J.M."/>
            <person name="Plugge C.M."/>
        </authorList>
    </citation>
    <scope>NUCLEOTIDE SEQUENCE [LARGE SCALE GENOMIC DNA]</scope>
    <source>
        <strain evidence="1">MSAO_Arc3</strain>
    </source>
</reference>
<name>A0A424Z4Q1_9EURY</name>